<evidence type="ECO:0000313" key="3">
    <source>
        <dbReference type="Proteomes" id="UP000509623"/>
    </source>
</evidence>
<organism evidence="2 3">
    <name type="scientific">Caproicibacterium lactatifermentans</name>
    <dbReference type="NCBI Taxonomy" id="2666138"/>
    <lineage>
        <taxon>Bacteria</taxon>
        <taxon>Bacillati</taxon>
        <taxon>Bacillota</taxon>
        <taxon>Clostridia</taxon>
        <taxon>Eubacteriales</taxon>
        <taxon>Oscillospiraceae</taxon>
        <taxon>Caproicibacterium</taxon>
    </lineage>
</organism>
<evidence type="ECO:0000313" key="2">
    <source>
        <dbReference type="EMBL" id="QKO30874.1"/>
    </source>
</evidence>
<dbReference type="EMBL" id="CP046161">
    <property type="protein sequence ID" value="QKO30874.1"/>
    <property type="molecule type" value="Genomic_DNA"/>
</dbReference>
<sequence>MMKMPRGSRKTIEEQISEVDSKLKELNEQKKQLLEKKEQEDIQTLLEAAKKAGVSPAELVKKLKEKAPTEE</sequence>
<name>A0ABX6PX78_9FIRM</name>
<keyword evidence="1" id="KW-0175">Coiled coil</keyword>
<protein>
    <recommendedName>
        <fullName evidence="4">Protein kinase</fullName>
    </recommendedName>
</protein>
<evidence type="ECO:0008006" key="4">
    <source>
        <dbReference type="Google" id="ProtNLM"/>
    </source>
</evidence>
<gene>
    <name evidence="2" type="ORF">GKP14_07635</name>
</gene>
<proteinExistence type="predicted"/>
<dbReference type="RefSeq" id="WP_177345002.1">
    <property type="nucleotide sequence ID" value="NZ_CP046161.1"/>
</dbReference>
<accession>A0ABX6PX78</accession>
<evidence type="ECO:0000256" key="1">
    <source>
        <dbReference type="SAM" id="Coils"/>
    </source>
</evidence>
<dbReference type="Proteomes" id="UP000509623">
    <property type="component" value="Chromosome"/>
</dbReference>
<keyword evidence="3" id="KW-1185">Reference proteome</keyword>
<feature type="coiled-coil region" evidence="1">
    <location>
        <begin position="9"/>
        <end position="43"/>
    </location>
</feature>
<reference evidence="3" key="1">
    <citation type="submission" date="2019-11" db="EMBL/GenBank/DDBJ databases">
        <authorList>
            <person name="Ren C."/>
            <person name="Wang H."/>
            <person name="Xu Y."/>
        </authorList>
    </citation>
    <scope>NUCLEOTIDE SEQUENCE [LARGE SCALE GENOMIC DNA]</scope>
    <source>
        <strain evidence="3">JNU-WLY1368</strain>
    </source>
</reference>